<proteinExistence type="predicted"/>
<evidence type="ECO:0000313" key="1">
    <source>
        <dbReference type="EnsemblProtists" id="PYU1_T009994"/>
    </source>
</evidence>
<dbReference type="HOGENOM" id="CLU_167204_0_0_1"/>
<evidence type="ECO:0000313" key="2">
    <source>
        <dbReference type="Proteomes" id="UP000019132"/>
    </source>
</evidence>
<accession>K3WYE5</accession>
<dbReference type="VEuPathDB" id="FungiDB:PYU1_G009975"/>
<dbReference type="eggNOG" id="ENOG502RG4A">
    <property type="taxonomic scope" value="Eukaryota"/>
</dbReference>
<protein>
    <submittedName>
        <fullName evidence="1">Uncharacterized protein</fullName>
    </submittedName>
</protein>
<name>K3WYE5_GLOUD</name>
<dbReference type="Proteomes" id="UP000019132">
    <property type="component" value="Unassembled WGS sequence"/>
</dbReference>
<reference evidence="2" key="1">
    <citation type="journal article" date="2010" name="Genome Biol.">
        <title>Genome sequence of the necrotrophic plant pathogen Pythium ultimum reveals original pathogenicity mechanisms and effector repertoire.</title>
        <authorList>
            <person name="Levesque C.A."/>
            <person name="Brouwer H."/>
            <person name="Cano L."/>
            <person name="Hamilton J.P."/>
            <person name="Holt C."/>
            <person name="Huitema E."/>
            <person name="Raffaele S."/>
            <person name="Robideau G.P."/>
            <person name="Thines M."/>
            <person name="Win J."/>
            <person name="Zerillo M.M."/>
            <person name="Beakes G.W."/>
            <person name="Boore J.L."/>
            <person name="Busam D."/>
            <person name="Dumas B."/>
            <person name="Ferriera S."/>
            <person name="Fuerstenberg S.I."/>
            <person name="Gachon C.M."/>
            <person name="Gaulin E."/>
            <person name="Govers F."/>
            <person name="Grenville-Briggs L."/>
            <person name="Horner N."/>
            <person name="Hostetler J."/>
            <person name="Jiang R.H."/>
            <person name="Johnson J."/>
            <person name="Krajaejun T."/>
            <person name="Lin H."/>
            <person name="Meijer H.J."/>
            <person name="Moore B."/>
            <person name="Morris P."/>
            <person name="Phuntmart V."/>
            <person name="Puiu D."/>
            <person name="Shetty J."/>
            <person name="Stajich J.E."/>
            <person name="Tripathy S."/>
            <person name="Wawra S."/>
            <person name="van West P."/>
            <person name="Whitty B.R."/>
            <person name="Coutinho P.M."/>
            <person name="Henrissat B."/>
            <person name="Martin F."/>
            <person name="Thomas P.D."/>
            <person name="Tyler B.M."/>
            <person name="De Vries R.P."/>
            <person name="Kamoun S."/>
            <person name="Yandell M."/>
            <person name="Tisserat N."/>
            <person name="Buell C.R."/>
        </authorList>
    </citation>
    <scope>NUCLEOTIDE SEQUENCE</scope>
    <source>
        <strain evidence="2">DAOM:BR144</strain>
    </source>
</reference>
<reference evidence="1" key="3">
    <citation type="submission" date="2015-02" db="UniProtKB">
        <authorList>
            <consortium name="EnsemblProtists"/>
        </authorList>
    </citation>
    <scope>IDENTIFICATION</scope>
    <source>
        <strain evidence="1">DAOM BR144</strain>
    </source>
</reference>
<keyword evidence="2" id="KW-1185">Reference proteome</keyword>
<dbReference type="AlphaFoldDB" id="K3WYE5"/>
<reference evidence="2" key="2">
    <citation type="submission" date="2010-04" db="EMBL/GenBank/DDBJ databases">
        <authorList>
            <person name="Buell R."/>
            <person name="Hamilton J."/>
            <person name="Hostetler J."/>
        </authorList>
    </citation>
    <scope>NUCLEOTIDE SEQUENCE [LARGE SCALE GENOMIC DNA]</scope>
    <source>
        <strain evidence="2">DAOM:BR144</strain>
    </source>
</reference>
<dbReference type="EnsemblProtists" id="PYU1_T009994">
    <property type="protein sequence ID" value="PYU1_T009994"/>
    <property type="gene ID" value="PYU1_G009975"/>
</dbReference>
<dbReference type="EMBL" id="GL376624">
    <property type="status" value="NOT_ANNOTATED_CDS"/>
    <property type="molecule type" value="Genomic_DNA"/>
</dbReference>
<organism evidence="1 2">
    <name type="scientific">Globisporangium ultimum (strain ATCC 200006 / CBS 805.95 / DAOM BR144)</name>
    <name type="common">Pythium ultimum</name>
    <dbReference type="NCBI Taxonomy" id="431595"/>
    <lineage>
        <taxon>Eukaryota</taxon>
        <taxon>Sar</taxon>
        <taxon>Stramenopiles</taxon>
        <taxon>Oomycota</taxon>
        <taxon>Peronosporomycetes</taxon>
        <taxon>Pythiales</taxon>
        <taxon>Pythiaceae</taxon>
        <taxon>Globisporangium</taxon>
    </lineage>
</organism>
<dbReference type="InParanoid" id="K3WYE5"/>
<sequence length="93" mass="10700">MLISAIGFHDAQKLYVSASYEETSRYIRSIVDVCAQSALSDCRTLPRMWFERPFLLEEESQQERLLASTQIISPYAAQSLLHKISIDDLFNSR</sequence>
<dbReference type="OMA" id="TKIVNHY"/>